<evidence type="ECO:0000256" key="10">
    <source>
        <dbReference type="ARBA" id="ARBA00030345"/>
    </source>
</evidence>
<comment type="function">
    <text evidence="11">Involved in the degradation of specific anti-sigma factors.</text>
</comment>
<evidence type="ECO:0000256" key="7">
    <source>
        <dbReference type="ARBA" id="ARBA00022801"/>
    </source>
</evidence>
<organism evidence="13 14">
    <name type="scientific">Terribacillus halophilus</name>
    <dbReference type="NCBI Taxonomy" id="361279"/>
    <lineage>
        <taxon>Bacteria</taxon>
        <taxon>Bacillati</taxon>
        <taxon>Bacillota</taxon>
        <taxon>Bacilli</taxon>
        <taxon>Bacillales</taxon>
        <taxon>Bacillaceae</taxon>
        <taxon>Terribacillus</taxon>
    </lineage>
</organism>
<dbReference type="GO" id="GO:0005886">
    <property type="term" value="C:plasma membrane"/>
    <property type="evidence" value="ECO:0007669"/>
    <property type="project" value="UniProtKB-SubCell"/>
</dbReference>
<dbReference type="GO" id="GO:0008233">
    <property type="term" value="F:peptidase activity"/>
    <property type="evidence" value="ECO:0007669"/>
    <property type="project" value="UniProtKB-KW"/>
</dbReference>
<feature type="transmembrane region" description="Helical" evidence="12">
    <location>
        <begin position="100"/>
        <end position="121"/>
    </location>
</feature>
<evidence type="ECO:0000256" key="11">
    <source>
        <dbReference type="PIRNR" id="PIRNR016933"/>
    </source>
</evidence>
<dbReference type="EC" id="3.4.-.-" evidence="11"/>
<evidence type="ECO:0000256" key="5">
    <source>
        <dbReference type="ARBA" id="ARBA00022670"/>
    </source>
</evidence>
<feature type="transmembrane region" description="Helical" evidence="12">
    <location>
        <begin position="66"/>
        <end position="88"/>
    </location>
</feature>
<evidence type="ECO:0000313" key="13">
    <source>
        <dbReference type="EMBL" id="SDD46928.1"/>
    </source>
</evidence>
<name>A0A1G6V040_9BACI</name>
<feature type="transmembrane region" description="Helical" evidence="12">
    <location>
        <begin position="186"/>
        <end position="204"/>
    </location>
</feature>
<dbReference type="OrthoDB" id="5504276at2"/>
<dbReference type="STRING" id="361279.SAMN05421663_11172"/>
<keyword evidence="4 11" id="KW-1003">Cell membrane</keyword>
<evidence type="ECO:0000256" key="4">
    <source>
        <dbReference type="ARBA" id="ARBA00022475"/>
    </source>
</evidence>
<evidence type="ECO:0000313" key="14">
    <source>
        <dbReference type="Proteomes" id="UP000198666"/>
    </source>
</evidence>
<comment type="similarity">
    <text evidence="2 11">Belongs to the protease PrsW family.</text>
</comment>
<evidence type="ECO:0000256" key="6">
    <source>
        <dbReference type="ARBA" id="ARBA00022692"/>
    </source>
</evidence>
<dbReference type="GO" id="GO:0006508">
    <property type="term" value="P:proteolysis"/>
    <property type="evidence" value="ECO:0007669"/>
    <property type="project" value="UniProtKB-KW"/>
</dbReference>
<evidence type="ECO:0000256" key="8">
    <source>
        <dbReference type="ARBA" id="ARBA00022989"/>
    </source>
</evidence>
<evidence type="ECO:0000256" key="12">
    <source>
        <dbReference type="SAM" id="Phobius"/>
    </source>
</evidence>
<dbReference type="InterPro" id="IPR026898">
    <property type="entry name" value="PrsW"/>
</dbReference>
<feature type="transmembrane region" description="Helical" evidence="12">
    <location>
        <begin position="33"/>
        <end position="54"/>
    </location>
</feature>
<dbReference type="AlphaFoldDB" id="A0A1G6V040"/>
<keyword evidence="8 12" id="KW-1133">Transmembrane helix</keyword>
<keyword evidence="9 11" id="KW-0472">Membrane</keyword>
<protein>
    <recommendedName>
        <fullName evidence="3 11">Protease PrsW</fullName>
        <ecNumber evidence="11">3.4.-.-</ecNumber>
    </recommendedName>
    <alternativeName>
        <fullName evidence="10 11">Protease responsible for activating sigma-W</fullName>
    </alternativeName>
</protein>
<feature type="transmembrane region" description="Helical" evidence="12">
    <location>
        <begin position="6"/>
        <end position="21"/>
    </location>
</feature>
<sequence>MLTILSAAIAPALALLTFFYLKDRLEPEPLGMVLRTFLYGALLVFPIMFIQYALKAEGVSTHPLVYSFFTIGFMEEFFKWFIFLYTAFRHTEMDSVYDGIIYGVSISLGFATVENVLYLFAHGVDYAFTRALFPVSSHALFGVLMGYYLGRAKFGSSHPRLRVFGAMLIPFLLHGLYDYILLAVTFNWVFVQAPFMIILWIIGLRKVRAAIRHPIEQIQMKESGS</sequence>
<feature type="transmembrane region" description="Helical" evidence="12">
    <location>
        <begin position="127"/>
        <end position="149"/>
    </location>
</feature>
<dbReference type="PIRSF" id="PIRSF016933">
    <property type="entry name" value="PrsW"/>
    <property type="match status" value="1"/>
</dbReference>
<evidence type="ECO:0000256" key="9">
    <source>
        <dbReference type="ARBA" id="ARBA00023136"/>
    </source>
</evidence>
<evidence type="ECO:0000256" key="2">
    <source>
        <dbReference type="ARBA" id="ARBA00009165"/>
    </source>
</evidence>
<gene>
    <name evidence="13" type="ORF">SAMN05421663_11172</name>
</gene>
<keyword evidence="7 11" id="KW-0378">Hydrolase</keyword>
<proteinExistence type="inferred from homology"/>
<dbReference type="Proteomes" id="UP000198666">
    <property type="component" value="Unassembled WGS sequence"/>
</dbReference>
<keyword evidence="14" id="KW-1185">Reference proteome</keyword>
<dbReference type="PANTHER" id="PTHR36844">
    <property type="entry name" value="PROTEASE PRSW"/>
    <property type="match status" value="1"/>
</dbReference>
<evidence type="ECO:0000256" key="3">
    <source>
        <dbReference type="ARBA" id="ARBA00018997"/>
    </source>
</evidence>
<dbReference type="PANTHER" id="PTHR36844:SF1">
    <property type="entry name" value="PROTEASE PRSW"/>
    <property type="match status" value="1"/>
</dbReference>
<evidence type="ECO:0000256" key="1">
    <source>
        <dbReference type="ARBA" id="ARBA00004651"/>
    </source>
</evidence>
<dbReference type="InterPro" id="IPR023596">
    <property type="entry name" value="Peptidase_PrsW_arch/bac"/>
</dbReference>
<dbReference type="EMBL" id="FMZB01000011">
    <property type="protein sequence ID" value="SDD46928.1"/>
    <property type="molecule type" value="Genomic_DNA"/>
</dbReference>
<dbReference type="NCBIfam" id="NF033739">
    <property type="entry name" value="intramemb_PrsW"/>
    <property type="match status" value="1"/>
</dbReference>
<dbReference type="RefSeq" id="WP_093728332.1">
    <property type="nucleotide sequence ID" value="NZ_FMZB01000011.1"/>
</dbReference>
<dbReference type="Pfam" id="PF13367">
    <property type="entry name" value="PrsW-protease"/>
    <property type="match status" value="1"/>
</dbReference>
<accession>A0A1G6V040</accession>
<keyword evidence="5 11" id="KW-0645">Protease</keyword>
<keyword evidence="6 12" id="KW-0812">Transmembrane</keyword>
<reference evidence="14" key="1">
    <citation type="submission" date="2016-10" db="EMBL/GenBank/DDBJ databases">
        <authorList>
            <person name="Varghese N."/>
            <person name="Submissions S."/>
        </authorList>
    </citation>
    <scope>NUCLEOTIDE SEQUENCE [LARGE SCALE GENOMIC DNA]</scope>
    <source>
        <strain evidence="14">DSM 21620</strain>
    </source>
</reference>
<comment type="subcellular location">
    <subcellularLocation>
        <location evidence="1">Cell membrane</location>
        <topology evidence="1">Multi-pass membrane protein</topology>
    </subcellularLocation>
</comment>